<evidence type="ECO:0000313" key="2">
    <source>
        <dbReference type="Proteomes" id="UP000429607"/>
    </source>
</evidence>
<dbReference type="AlphaFoldDB" id="A0A6A3NI76"/>
<proteinExistence type="predicted"/>
<gene>
    <name evidence="1" type="ORF">PR001_g6696</name>
</gene>
<sequence>MRKLRISSRLEASVTWLTLAVILLCICHDNLLCLADRSVPATTYRIDGKTNIKDIFKCSGIHFIGSFNEYYVACELVVPAQETLQLLEVVDVTLDGSKLSPLPGVHAELSFQLNTSIATVSMRNSQLLASAVEIRAANVTMDEHSAVNVTARGLKFGPGYNSWNSMGGSYGGIGGASLTDGRSNCDDMPPNDFFRVVGDVSVGMANFRGYGSGGGNDESRGGGRIRLVAAQNVEIDGSLLANGGDACTNCYDSAGAGGSILIVATERIHGNATVQANGGQPSVRIADELRDGGGGGGGGGGRILFDSKNAEELGLSRVEAYGGGFSSDKNAAIGWCQLGGDGTILKLQHTTKEGEGLGGSDVQGQSRGEDGKTLLSTLLIKGGRLVHSGPVKRIQIYGCTPIFEQTSRGAQFLPESLAHIFVNGGATVCASVVQLKDSVGDVESSIVIDSGSELNVLDRDRVVQLSASQITIQGYVGPSSLQERDLFSLNLIAADVSFSNALAMTFQVVVQLICPGVQHQHPPCPRISTKQ</sequence>
<comment type="caution">
    <text evidence="1">The sequence shown here is derived from an EMBL/GenBank/DDBJ whole genome shotgun (WGS) entry which is preliminary data.</text>
</comment>
<organism evidence="1 2">
    <name type="scientific">Phytophthora rubi</name>
    <dbReference type="NCBI Taxonomy" id="129364"/>
    <lineage>
        <taxon>Eukaryota</taxon>
        <taxon>Sar</taxon>
        <taxon>Stramenopiles</taxon>
        <taxon>Oomycota</taxon>
        <taxon>Peronosporomycetes</taxon>
        <taxon>Peronosporales</taxon>
        <taxon>Peronosporaceae</taxon>
        <taxon>Phytophthora</taxon>
    </lineage>
</organism>
<protein>
    <submittedName>
        <fullName evidence="1">Uncharacterized protein</fullName>
    </submittedName>
</protein>
<name>A0A6A3NI76_9STRA</name>
<evidence type="ECO:0000313" key="1">
    <source>
        <dbReference type="EMBL" id="KAE9041285.1"/>
    </source>
</evidence>
<reference evidence="1 2" key="1">
    <citation type="submission" date="2018-09" db="EMBL/GenBank/DDBJ databases">
        <title>Genomic investigation of the strawberry pathogen Phytophthora fragariae indicates pathogenicity is determined by transcriptional variation in three key races.</title>
        <authorList>
            <person name="Adams T.M."/>
            <person name="Armitage A.D."/>
            <person name="Sobczyk M.K."/>
            <person name="Bates H.J."/>
            <person name="Dunwell J.M."/>
            <person name="Nellist C.F."/>
            <person name="Harrison R.J."/>
        </authorList>
    </citation>
    <scope>NUCLEOTIDE SEQUENCE [LARGE SCALE GENOMIC DNA]</scope>
    <source>
        <strain evidence="1 2">SCRP249</strain>
    </source>
</reference>
<accession>A0A6A3NI76</accession>
<dbReference type="EMBL" id="QXFV01000318">
    <property type="protein sequence ID" value="KAE9041285.1"/>
    <property type="molecule type" value="Genomic_DNA"/>
</dbReference>
<dbReference type="Proteomes" id="UP000429607">
    <property type="component" value="Unassembled WGS sequence"/>
</dbReference>